<feature type="region of interest" description="Disordered" evidence="1">
    <location>
        <begin position="1"/>
        <end position="25"/>
    </location>
</feature>
<proteinExistence type="predicted"/>
<dbReference type="EMBL" id="CAJOBI010187164">
    <property type="protein sequence ID" value="CAF4948593.1"/>
    <property type="molecule type" value="Genomic_DNA"/>
</dbReference>
<protein>
    <submittedName>
        <fullName evidence="2">Uncharacterized protein</fullName>
    </submittedName>
</protein>
<feature type="non-terminal residue" evidence="2">
    <location>
        <position position="1"/>
    </location>
</feature>
<evidence type="ECO:0000313" key="2">
    <source>
        <dbReference type="EMBL" id="CAF4948593.1"/>
    </source>
</evidence>
<comment type="caution">
    <text evidence="2">The sequence shown here is derived from an EMBL/GenBank/DDBJ whole genome shotgun (WGS) entry which is preliminary data.</text>
</comment>
<dbReference type="Proteomes" id="UP000676336">
    <property type="component" value="Unassembled WGS sequence"/>
</dbReference>
<sequence length="25" mass="2605">SGALLSIRGGTGSSALYPSDQFYKE</sequence>
<reference evidence="2" key="1">
    <citation type="submission" date="2021-02" db="EMBL/GenBank/DDBJ databases">
        <authorList>
            <person name="Nowell W R."/>
        </authorList>
    </citation>
    <scope>NUCLEOTIDE SEQUENCE</scope>
</reference>
<dbReference type="AlphaFoldDB" id="A0A8S3D4R3"/>
<accession>A0A8S3D4R3</accession>
<evidence type="ECO:0000256" key="1">
    <source>
        <dbReference type="SAM" id="MobiDB-lite"/>
    </source>
</evidence>
<evidence type="ECO:0000313" key="3">
    <source>
        <dbReference type="Proteomes" id="UP000676336"/>
    </source>
</evidence>
<name>A0A8S3D4R3_9BILA</name>
<gene>
    <name evidence="2" type="ORF">SMN809_LOCUS53997</name>
</gene>
<organism evidence="2 3">
    <name type="scientific">Rotaria magnacalcarata</name>
    <dbReference type="NCBI Taxonomy" id="392030"/>
    <lineage>
        <taxon>Eukaryota</taxon>
        <taxon>Metazoa</taxon>
        <taxon>Spiralia</taxon>
        <taxon>Gnathifera</taxon>
        <taxon>Rotifera</taxon>
        <taxon>Eurotatoria</taxon>
        <taxon>Bdelloidea</taxon>
        <taxon>Philodinida</taxon>
        <taxon>Philodinidae</taxon>
        <taxon>Rotaria</taxon>
    </lineage>
</organism>